<feature type="region of interest" description="Disordered" evidence="5">
    <location>
        <begin position="135"/>
        <end position="162"/>
    </location>
</feature>
<dbReference type="Pfam" id="PF01428">
    <property type="entry name" value="zf-AN1"/>
    <property type="match status" value="1"/>
</dbReference>
<evidence type="ECO:0000256" key="3">
    <source>
        <dbReference type="ARBA" id="ARBA00022833"/>
    </source>
</evidence>
<comment type="caution">
    <text evidence="7">The sequence shown here is derived from an EMBL/GenBank/DDBJ whole genome shotgun (WGS) entry which is preliminary data.</text>
</comment>
<dbReference type="SUPFAM" id="SSF118310">
    <property type="entry name" value="AN1-like Zinc finger"/>
    <property type="match status" value="1"/>
</dbReference>
<dbReference type="GO" id="GO:0008270">
    <property type="term" value="F:zinc ion binding"/>
    <property type="evidence" value="ECO:0007669"/>
    <property type="project" value="UniProtKB-KW"/>
</dbReference>
<organism evidence="7 8">
    <name type="scientific">Drosophila rubida</name>
    <dbReference type="NCBI Taxonomy" id="30044"/>
    <lineage>
        <taxon>Eukaryota</taxon>
        <taxon>Metazoa</taxon>
        <taxon>Ecdysozoa</taxon>
        <taxon>Arthropoda</taxon>
        <taxon>Hexapoda</taxon>
        <taxon>Insecta</taxon>
        <taxon>Pterygota</taxon>
        <taxon>Neoptera</taxon>
        <taxon>Endopterygota</taxon>
        <taxon>Diptera</taxon>
        <taxon>Brachycera</taxon>
        <taxon>Muscomorpha</taxon>
        <taxon>Ephydroidea</taxon>
        <taxon>Drosophilidae</taxon>
        <taxon>Drosophila</taxon>
    </lineage>
</organism>
<evidence type="ECO:0000256" key="2">
    <source>
        <dbReference type="ARBA" id="ARBA00022771"/>
    </source>
</evidence>
<dbReference type="Gene3D" id="4.10.1110.10">
    <property type="entry name" value="AN1-like Zinc finger"/>
    <property type="match status" value="1"/>
</dbReference>
<evidence type="ECO:0000313" key="8">
    <source>
        <dbReference type="Proteomes" id="UP001200034"/>
    </source>
</evidence>
<name>A0AAD4K0H2_9MUSC</name>
<evidence type="ECO:0000313" key="7">
    <source>
        <dbReference type="EMBL" id="KAH8371320.1"/>
    </source>
</evidence>
<keyword evidence="2 4" id="KW-0863">Zinc-finger</keyword>
<evidence type="ECO:0000256" key="5">
    <source>
        <dbReference type="SAM" id="MobiDB-lite"/>
    </source>
</evidence>
<dbReference type="PROSITE" id="PS51039">
    <property type="entry name" value="ZF_AN1"/>
    <property type="match status" value="1"/>
</dbReference>
<reference evidence="7" key="1">
    <citation type="journal article" date="2021" name="Mol. Ecol. Resour.">
        <title>Phylogenomic analyses of the genus Drosophila reveals genomic signals of climate adaptation.</title>
        <authorList>
            <person name="Li F."/>
            <person name="Rane R.V."/>
            <person name="Luria V."/>
            <person name="Xiong Z."/>
            <person name="Chen J."/>
            <person name="Li Z."/>
            <person name="Catullo R.A."/>
            <person name="Griffin P.C."/>
            <person name="Schiffer M."/>
            <person name="Pearce S."/>
            <person name="Lee S.F."/>
            <person name="McElroy K."/>
            <person name="Stocker A."/>
            <person name="Shirriffs J."/>
            <person name="Cockerell F."/>
            <person name="Coppin C."/>
            <person name="Sgro C.M."/>
            <person name="Karger A."/>
            <person name="Cain J.W."/>
            <person name="Weber J.A."/>
            <person name="Santpere G."/>
            <person name="Kirschner M.W."/>
            <person name="Hoffmann A.A."/>
            <person name="Oakeshott J.G."/>
            <person name="Zhang G."/>
        </authorList>
    </citation>
    <scope>NUCLEOTIDE SEQUENCE</scope>
    <source>
        <strain evidence="7">BGI-SZ-2011g</strain>
    </source>
</reference>
<dbReference type="EMBL" id="JAJJHW010002585">
    <property type="protein sequence ID" value="KAH8371320.1"/>
    <property type="molecule type" value="Genomic_DNA"/>
</dbReference>
<dbReference type="AlphaFoldDB" id="A0AAD4K0H2"/>
<dbReference type="InterPro" id="IPR035896">
    <property type="entry name" value="AN1-like_Znf"/>
</dbReference>
<gene>
    <name evidence="7" type="ORF">KR093_006888</name>
</gene>
<evidence type="ECO:0000259" key="6">
    <source>
        <dbReference type="PROSITE" id="PS51039"/>
    </source>
</evidence>
<accession>A0AAD4K0H2</accession>
<evidence type="ECO:0000256" key="1">
    <source>
        <dbReference type="ARBA" id="ARBA00022723"/>
    </source>
</evidence>
<feature type="region of interest" description="Disordered" evidence="5">
    <location>
        <begin position="1"/>
        <end position="34"/>
    </location>
</feature>
<keyword evidence="3" id="KW-0862">Zinc</keyword>
<sequence length="162" mass="18286">HIDKPKPKEAASCSADSEPLFPPAKPGKPADYGTNNTLELLERIPSQIVDLKLDEVLTAVKTVDNLCDFARCKTKTSLMGQDCELCKKRFCFKHGLPEVHGCGMEKKREARKEFLNPKPLKTIRHEEELKNAKKKLNEKLKNMQVGRMQKTGAPDGMKKNKK</sequence>
<evidence type="ECO:0000256" key="4">
    <source>
        <dbReference type="PROSITE-ProRule" id="PRU00449"/>
    </source>
</evidence>
<dbReference type="SMART" id="SM00154">
    <property type="entry name" value="ZnF_AN1"/>
    <property type="match status" value="1"/>
</dbReference>
<feature type="non-terminal residue" evidence="7">
    <location>
        <position position="162"/>
    </location>
</feature>
<keyword evidence="8" id="KW-1185">Reference proteome</keyword>
<feature type="non-terminal residue" evidence="7">
    <location>
        <position position="1"/>
    </location>
</feature>
<feature type="domain" description="AN1-type" evidence="6">
    <location>
        <begin position="61"/>
        <end position="110"/>
    </location>
</feature>
<proteinExistence type="predicted"/>
<protein>
    <recommendedName>
        <fullName evidence="6">AN1-type domain-containing protein</fullName>
    </recommendedName>
</protein>
<dbReference type="Proteomes" id="UP001200034">
    <property type="component" value="Unassembled WGS sequence"/>
</dbReference>
<dbReference type="InterPro" id="IPR000058">
    <property type="entry name" value="Znf_AN1"/>
</dbReference>
<keyword evidence="1" id="KW-0479">Metal-binding</keyword>